<feature type="domain" description="Cyclic nucleotide-binding" evidence="4">
    <location>
        <begin position="13"/>
        <end position="136"/>
    </location>
</feature>
<dbReference type="STRING" id="2741.SAMN04489866_10818"/>
<accession>A0A1G6XZD9</accession>
<dbReference type="OrthoDB" id="3176638at2"/>
<dbReference type="GO" id="GO:0016301">
    <property type="term" value="F:kinase activity"/>
    <property type="evidence" value="ECO:0007669"/>
    <property type="project" value="UniProtKB-KW"/>
</dbReference>
<dbReference type="GO" id="GO:0005829">
    <property type="term" value="C:cytosol"/>
    <property type="evidence" value="ECO:0007669"/>
    <property type="project" value="TreeGrafter"/>
</dbReference>
<evidence type="ECO:0000313" key="7">
    <source>
        <dbReference type="Proteomes" id="UP000198995"/>
    </source>
</evidence>
<dbReference type="SMART" id="SM00419">
    <property type="entry name" value="HTH_CRP"/>
    <property type="match status" value="1"/>
</dbReference>
<keyword evidence="6" id="KW-0418">Kinase</keyword>
<dbReference type="InterPro" id="IPR036390">
    <property type="entry name" value="WH_DNA-bd_sf"/>
</dbReference>
<evidence type="ECO:0000256" key="3">
    <source>
        <dbReference type="ARBA" id="ARBA00023163"/>
    </source>
</evidence>
<sequence length="229" mass="25386">MQLGPYTLQNYSLFQDCKDDEVLRFLTCVMPREAHWSKGAVLHQQDHPLTDILLLLDGRLALTRIGASGQEVRAGDLETGALYGQATAFSDDQLEGFSITALTEATTLAFPAKAFYQQCANTCSAHQKVIRNMIRDLARQAKVLTNKVGYLSAGSLRGKIALFLLQEGIDTPAGDPFTLRYNREEMAEALAVARPSLSRALTQMKEEGLIDYDRKVFRILDPTALEVMT</sequence>
<dbReference type="Proteomes" id="UP000198995">
    <property type="component" value="Unassembled WGS sequence"/>
</dbReference>
<dbReference type="RefSeq" id="WP_091791978.1">
    <property type="nucleotide sequence ID" value="NZ_FNAF01000008.1"/>
</dbReference>
<evidence type="ECO:0000256" key="2">
    <source>
        <dbReference type="ARBA" id="ARBA00023125"/>
    </source>
</evidence>
<keyword evidence="1" id="KW-0805">Transcription regulation</keyword>
<proteinExistence type="predicted"/>
<dbReference type="Gene3D" id="2.60.120.10">
    <property type="entry name" value="Jelly Rolls"/>
    <property type="match status" value="1"/>
</dbReference>
<keyword evidence="7" id="KW-1185">Reference proteome</keyword>
<evidence type="ECO:0000259" key="4">
    <source>
        <dbReference type="PROSITE" id="PS50042"/>
    </source>
</evidence>
<dbReference type="Pfam" id="PF13545">
    <property type="entry name" value="HTH_Crp_2"/>
    <property type="match status" value="1"/>
</dbReference>
<evidence type="ECO:0000313" key="6">
    <source>
        <dbReference type="EMBL" id="SDD82745.1"/>
    </source>
</evidence>
<reference evidence="6 7" key="1">
    <citation type="submission" date="2016-10" db="EMBL/GenBank/DDBJ databases">
        <authorList>
            <person name="de Groot N.N."/>
        </authorList>
    </citation>
    <scope>NUCLEOTIDE SEQUENCE [LARGE SCALE GENOMIC DNA]</scope>
    <source>
        <strain evidence="6 7">DSM 20475</strain>
    </source>
</reference>
<dbReference type="PROSITE" id="PS51063">
    <property type="entry name" value="HTH_CRP_2"/>
    <property type="match status" value="1"/>
</dbReference>
<dbReference type="PANTHER" id="PTHR24567">
    <property type="entry name" value="CRP FAMILY TRANSCRIPTIONAL REGULATORY PROTEIN"/>
    <property type="match status" value="1"/>
</dbReference>
<dbReference type="AlphaFoldDB" id="A0A1G6XZD9"/>
<dbReference type="InterPro" id="IPR050397">
    <property type="entry name" value="Env_Response_Regulators"/>
</dbReference>
<evidence type="ECO:0000256" key="1">
    <source>
        <dbReference type="ARBA" id="ARBA00023015"/>
    </source>
</evidence>
<organism evidence="6 7">
    <name type="scientific">Peptococcus niger</name>
    <dbReference type="NCBI Taxonomy" id="2741"/>
    <lineage>
        <taxon>Bacteria</taxon>
        <taxon>Bacillati</taxon>
        <taxon>Bacillota</taxon>
        <taxon>Clostridia</taxon>
        <taxon>Eubacteriales</taxon>
        <taxon>Peptococcaceae</taxon>
        <taxon>Peptococcus</taxon>
    </lineage>
</organism>
<gene>
    <name evidence="6" type="ORF">SAMN04489866_10818</name>
</gene>
<dbReference type="InterPro" id="IPR014710">
    <property type="entry name" value="RmlC-like_jellyroll"/>
</dbReference>
<dbReference type="InterPro" id="IPR012318">
    <property type="entry name" value="HTH_CRP"/>
</dbReference>
<dbReference type="InterPro" id="IPR018490">
    <property type="entry name" value="cNMP-bd_dom_sf"/>
</dbReference>
<name>A0A1G6XZD9_PEPNI</name>
<feature type="domain" description="HTH crp-type" evidence="5">
    <location>
        <begin position="154"/>
        <end position="223"/>
    </location>
</feature>
<protein>
    <submittedName>
        <fullName evidence="6">cAMP-binding domain of CRP or a regulatory subunit of cAMP-dependent protein kinases</fullName>
    </submittedName>
</protein>
<keyword evidence="3" id="KW-0804">Transcription</keyword>
<dbReference type="SUPFAM" id="SSF51206">
    <property type="entry name" value="cAMP-binding domain-like"/>
    <property type="match status" value="1"/>
</dbReference>
<evidence type="ECO:0000259" key="5">
    <source>
        <dbReference type="PROSITE" id="PS51063"/>
    </source>
</evidence>
<dbReference type="PANTHER" id="PTHR24567:SF58">
    <property type="entry name" value="CYCLIC AMP-BINDING REGULATORY PROTEIN"/>
    <property type="match status" value="1"/>
</dbReference>
<dbReference type="EMBL" id="FNAF01000008">
    <property type="protein sequence ID" value="SDD82745.1"/>
    <property type="molecule type" value="Genomic_DNA"/>
</dbReference>
<dbReference type="Pfam" id="PF00027">
    <property type="entry name" value="cNMP_binding"/>
    <property type="match status" value="1"/>
</dbReference>
<dbReference type="SUPFAM" id="SSF46785">
    <property type="entry name" value="Winged helix' DNA-binding domain"/>
    <property type="match status" value="1"/>
</dbReference>
<dbReference type="GO" id="GO:0003700">
    <property type="term" value="F:DNA-binding transcription factor activity"/>
    <property type="evidence" value="ECO:0007669"/>
    <property type="project" value="TreeGrafter"/>
</dbReference>
<dbReference type="GO" id="GO:0003677">
    <property type="term" value="F:DNA binding"/>
    <property type="evidence" value="ECO:0007669"/>
    <property type="project" value="UniProtKB-KW"/>
</dbReference>
<keyword evidence="2" id="KW-0238">DNA-binding</keyword>
<dbReference type="PROSITE" id="PS50042">
    <property type="entry name" value="CNMP_BINDING_3"/>
    <property type="match status" value="1"/>
</dbReference>
<keyword evidence="6" id="KW-0808">Transferase</keyword>
<dbReference type="InterPro" id="IPR000595">
    <property type="entry name" value="cNMP-bd_dom"/>
</dbReference>